<sequence>MVTRVGFQSGAVRYAEAHGIGLKIIRPVESNDWEGRIRSIHTTITMVTPVLEQVRVLVDRQWAEQYAPGETTEEINRWINQRQHESLYSGTPPVPCGETLNEKLNEMINRLPLLDITDDDVHQHASSLQGYSLGMDDRPPLPLMGVEIAYRRKESTGPEIYSESAARNIIKDVLTGQLLFVDEDGRLSGDTGTSEG</sequence>
<keyword evidence="2" id="KW-1185">Reference proteome</keyword>
<comment type="caution">
    <text evidence="1">The sequence shown here is derived from an EMBL/GenBank/DDBJ whole genome shotgun (WGS) entry which is preliminary data.</text>
</comment>
<dbReference type="EMBL" id="BAABQU010000053">
    <property type="protein sequence ID" value="GAA5441488.1"/>
    <property type="molecule type" value="Genomic_DNA"/>
</dbReference>
<evidence type="ECO:0000313" key="2">
    <source>
        <dbReference type="Proteomes" id="UP001423409"/>
    </source>
</evidence>
<evidence type="ECO:0000313" key="1">
    <source>
        <dbReference type="EMBL" id="GAA5441488.1"/>
    </source>
</evidence>
<organism evidence="1 2">
    <name type="scientific">Deinococcus caeni</name>
    <dbReference type="NCBI Taxonomy" id="569127"/>
    <lineage>
        <taxon>Bacteria</taxon>
        <taxon>Thermotogati</taxon>
        <taxon>Deinococcota</taxon>
        <taxon>Deinococci</taxon>
        <taxon>Deinococcales</taxon>
        <taxon>Deinococcaceae</taxon>
        <taxon>Deinococcus</taxon>
    </lineage>
</organism>
<protein>
    <recommendedName>
        <fullName evidence="3">Restriction endonuclease type IV Mrr domain-containing protein</fullName>
    </recommendedName>
</protein>
<proteinExistence type="predicted"/>
<evidence type="ECO:0008006" key="3">
    <source>
        <dbReference type="Google" id="ProtNLM"/>
    </source>
</evidence>
<name>A0ABP9UGW8_9DEIO</name>
<dbReference type="Proteomes" id="UP001423409">
    <property type="component" value="Unassembled WGS sequence"/>
</dbReference>
<gene>
    <name evidence="1" type="ORF">Dcae01_03025</name>
</gene>
<reference evidence="1 2" key="1">
    <citation type="submission" date="2024-02" db="EMBL/GenBank/DDBJ databases">
        <title>Deinococcus caeni NBRC 101312.</title>
        <authorList>
            <person name="Ichikawa N."/>
            <person name="Katano-Makiyama Y."/>
            <person name="Hidaka K."/>
        </authorList>
    </citation>
    <scope>NUCLEOTIDE SEQUENCE [LARGE SCALE GENOMIC DNA]</scope>
    <source>
        <strain evidence="1 2">NBRC 101312</strain>
    </source>
</reference>
<accession>A0ABP9UGW8</accession>